<name>A0A1G9SQB7_9ACTN</name>
<comment type="function">
    <text evidence="17">Catalyzes the conjugation of the 1'-hydroxyl group of D-myo-inositol-3-phosphate (also named L-myo-inositol-1-phosphate) with a lipid tail of cytidine diphosphate diacylglycerol (CDP-DAG), forming phosphatidylinositol phosphate (PIP) and CMP. PIP is a precursor of phosphatidylinositol (PI) which is an essential lipid required for cell wall formation.</text>
</comment>
<keyword evidence="7 17" id="KW-0808">Transferase</keyword>
<feature type="binding site" evidence="17">
    <location>
        <position position="87"/>
    </location>
    <ligand>
        <name>Mg(2+)</name>
        <dbReference type="ChEBI" id="CHEBI:18420"/>
        <label>1</label>
    </ligand>
</feature>
<sequence>MLGVNARAAVGRFWAPVVARLARAGVTPDTVTLVGTLGAIAGAVGLIATGHLFWGAFTVTVFVLLDMLDGALARARGGGSVFGAVLDSTGDRAADAAIFGALVWWFSGAGDNRLIVLLALLCLVLGVLTSYVKARAEGMGLTCDVGVVERTERLILVLVGTGFLGLGIPYALHVALWVLTVGSAVTVAQRFAEVHRQARGRALPTPPPSAPPTLPSTPPSRP</sequence>
<proteinExistence type="inferred from homology"/>
<dbReference type="InterPro" id="IPR043130">
    <property type="entry name" value="CDP-OH_PTrfase_TM_dom"/>
</dbReference>
<dbReference type="GO" id="GO:0016780">
    <property type="term" value="F:phosphotransferase activity, for other substituted phosphate groups"/>
    <property type="evidence" value="ECO:0007669"/>
    <property type="project" value="UniProtKB-UniRule"/>
</dbReference>
<dbReference type="STRING" id="1137991.SAMN05660642_02326"/>
<evidence type="ECO:0000256" key="17">
    <source>
        <dbReference type="HAMAP-Rule" id="MF_02241"/>
    </source>
</evidence>
<evidence type="ECO:0000313" key="21">
    <source>
        <dbReference type="Proteomes" id="UP000198680"/>
    </source>
</evidence>
<feature type="transmembrane region" description="Helical" evidence="17">
    <location>
        <begin position="40"/>
        <end position="65"/>
    </location>
</feature>
<reference evidence="21" key="1">
    <citation type="submission" date="2016-10" db="EMBL/GenBank/DDBJ databases">
        <authorList>
            <person name="Varghese N."/>
            <person name="Submissions S."/>
        </authorList>
    </citation>
    <scope>NUCLEOTIDE SEQUENCE [LARGE SCALE GENOMIC DNA]</scope>
    <source>
        <strain evidence="21">DSM 45419</strain>
    </source>
</reference>
<evidence type="ECO:0000256" key="11">
    <source>
        <dbReference type="ARBA" id="ARBA00022989"/>
    </source>
</evidence>
<feature type="binding site" evidence="17">
    <location>
        <position position="80"/>
    </location>
    <ligand>
        <name>a CDP-1,2-diacyl-sn-glycerol</name>
        <dbReference type="ChEBI" id="CHEBI:58332"/>
    </ligand>
</feature>
<evidence type="ECO:0000256" key="7">
    <source>
        <dbReference type="ARBA" id="ARBA00022679"/>
    </source>
</evidence>
<dbReference type="RefSeq" id="WP_091218043.1">
    <property type="nucleotide sequence ID" value="NZ_FNHE01000005.1"/>
</dbReference>
<evidence type="ECO:0000256" key="9">
    <source>
        <dbReference type="ARBA" id="ARBA00022723"/>
    </source>
</evidence>
<feature type="active site" description="Proton acceptor" evidence="17">
    <location>
        <position position="91"/>
    </location>
</feature>
<keyword evidence="9 17" id="KW-0479">Metal-binding</keyword>
<keyword evidence="17" id="KW-0443">Lipid metabolism</keyword>
<dbReference type="HAMAP" id="MF_02241">
    <property type="entry name" value="PIP_synthase"/>
    <property type="match status" value="1"/>
</dbReference>
<comment type="cofactor">
    <cofactor evidence="17">
        <name>Mg(2+)</name>
        <dbReference type="ChEBI" id="CHEBI:18420"/>
    </cofactor>
    <text evidence="17">Contains a di-nuclear catalytic Mg(2+) center.</text>
</comment>
<evidence type="ECO:0000256" key="5">
    <source>
        <dbReference type="ARBA" id="ARBA00011738"/>
    </source>
</evidence>
<feature type="binding site" evidence="17">
    <location>
        <position position="70"/>
    </location>
    <ligand>
        <name>a CDP-1,2-diacyl-sn-glycerol</name>
        <dbReference type="ChEBI" id="CHEBI:58332"/>
    </ligand>
</feature>
<comment type="pathway">
    <text evidence="2 17">Phospholipid metabolism; phosphatidylinositol phosphate biosynthesis.</text>
</comment>
<dbReference type="Proteomes" id="UP000198680">
    <property type="component" value="Unassembled WGS sequence"/>
</dbReference>
<keyword evidence="12 17" id="KW-0472">Membrane</keyword>
<organism evidence="20 21">
    <name type="scientific">Geodermatophilus siccatus</name>
    <dbReference type="NCBI Taxonomy" id="1137991"/>
    <lineage>
        <taxon>Bacteria</taxon>
        <taxon>Bacillati</taxon>
        <taxon>Actinomycetota</taxon>
        <taxon>Actinomycetes</taxon>
        <taxon>Geodermatophilales</taxon>
        <taxon>Geodermatophilaceae</taxon>
        <taxon>Geodermatophilus</taxon>
    </lineage>
</organism>
<evidence type="ECO:0000256" key="6">
    <source>
        <dbReference type="ARBA" id="ARBA00022475"/>
    </source>
</evidence>
<feature type="binding site" evidence="17">
    <location>
        <position position="66"/>
    </location>
    <ligand>
        <name>Mg(2+)</name>
        <dbReference type="ChEBI" id="CHEBI:18420"/>
        <label>1</label>
    </ligand>
</feature>
<evidence type="ECO:0000256" key="19">
    <source>
        <dbReference type="SAM" id="MobiDB-lite"/>
    </source>
</evidence>
<evidence type="ECO:0000256" key="3">
    <source>
        <dbReference type="ARBA" id="ARBA00005189"/>
    </source>
</evidence>
<feature type="region of interest" description="Disordered" evidence="19">
    <location>
        <begin position="199"/>
        <end position="222"/>
    </location>
</feature>
<evidence type="ECO:0000256" key="15">
    <source>
        <dbReference type="ARBA" id="ARBA00033137"/>
    </source>
</evidence>
<feature type="binding site" evidence="17">
    <location>
        <position position="74"/>
    </location>
    <ligand>
        <name>a CDP-1,2-diacyl-sn-glycerol</name>
        <dbReference type="ChEBI" id="CHEBI:58332"/>
    </ligand>
</feature>
<comment type="pathway">
    <text evidence="3">Lipid metabolism.</text>
</comment>
<comment type="similarity">
    <text evidence="4 17 18">Belongs to the CDP-alcohol phosphatidyltransferase class-I family.</text>
</comment>
<evidence type="ECO:0000256" key="4">
    <source>
        <dbReference type="ARBA" id="ARBA00010441"/>
    </source>
</evidence>
<comment type="caution">
    <text evidence="17">Lacks conserved residue(s) required for the propagation of feature annotation.</text>
</comment>
<keyword evidence="10 17" id="KW-0460">Magnesium</keyword>
<dbReference type="InterPro" id="IPR000462">
    <property type="entry name" value="CDP-OH_P_trans"/>
</dbReference>
<dbReference type="AlphaFoldDB" id="A0A1G9SQB7"/>
<evidence type="ECO:0000256" key="8">
    <source>
        <dbReference type="ARBA" id="ARBA00022692"/>
    </source>
</evidence>
<dbReference type="OrthoDB" id="116551at2"/>
<dbReference type="InterPro" id="IPR044268">
    <property type="entry name" value="PIP_synthase_PgsA1"/>
</dbReference>
<feature type="binding site" evidence="17">
    <location>
        <position position="87"/>
    </location>
    <ligand>
        <name>Mg(2+)</name>
        <dbReference type="ChEBI" id="CHEBI:18420"/>
        <label>2</label>
    </ligand>
</feature>
<gene>
    <name evidence="20" type="ORF">SAMN05660642_02326</name>
</gene>
<dbReference type="PROSITE" id="PS00379">
    <property type="entry name" value="CDP_ALCOHOL_P_TRANSF"/>
    <property type="match status" value="1"/>
</dbReference>
<feature type="binding site" evidence="17">
    <location>
        <begin position="29"/>
        <end position="32"/>
    </location>
    <ligand>
        <name>a CDP-1,2-diacyl-sn-glycerol</name>
        <dbReference type="ChEBI" id="CHEBI:58332"/>
    </ligand>
</feature>
<dbReference type="GO" id="GO:0008654">
    <property type="term" value="P:phospholipid biosynthetic process"/>
    <property type="evidence" value="ECO:0007669"/>
    <property type="project" value="UniProtKB-UniRule"/>
</dbReference>
<keyword evidence="17" id="KW-0444">Lipid biosynthesis</keyword>
<accession>A0A1G9SQB7</accession>
<feature type="binding site" evidence="17">
    <location>
        <position position="69"/>
    </location>
    <ligand>
        <name>Mg(2+)</name>
        <dbReference type="ChEBI" id="CHEBI:18420"/>
        <label>1</label>
    </ligand>
</feature>
<feature type="binding site" evidence="17">
    <location>
        <position position="66"/>
    </location>
    <ligand>
        <name>Mg(2+)</name>
        <dbReference type="ChEBI" id="CHEBI:18420"/>
        <label>2</label>
    </ligand>
</feature>
<feature type="transmembrane region" description="Helical" evidence="17">
    <location>
        <begin position="114"/>
        <end position="134"/>
    </location>
</feature>
<evidence type="ECO:0000256" key="12">
    <source>
        <dbReference type="ARBA" id="ARBA00023136"/>
    </source>
</evidence>
<keyword evidence="17" id="KW-1208">Phospholipid metabolism</keyword>
<comment type="catalytic activity">
    <reaction evidence="13 17">
        <text>1,2-di-(9Z-octadecenoyl)-sn-glycero-3-cytidine-5'-diphosphate + 1D-myo-inositol 3-phosphate = 1,2-di-(9Z-octadecenoyl)-sn-glycero-3-phospho-(1D-myo-inositol-3-phosphate) + CMP + H(+)</text>
        <dbReference type="Rhea" id="RHEA:61216"/>
        <dbReference type="ChEBI" id="CHEBI:15378"/>
        <dbReference type="ChEBI" id="CHEBI:58401"/>
        <dbReference type="ChEBI" id="CHEBI:60377"/>
        <dbReference type="ChEBI" id="CHEBI:85356"/>
        <dbReference type="ChEBI" id="CHEBI:144472"/>
    </reaction>
</comment>
<feature type="transmembrane region" description="Helical" evidence="17">
    <location>
        <begin position="154"/>
        <end position="180"/>
    </location>
</feature>
<protein>
    <recommendedName>
        <fullName evidence="14 17">Phosphatidylinositol phosphate synthase</fullName>
        <shortName evidence="17">PIP synthase</shortName>
        <ecNumber evidence="17">2.7.8.-</ecNumber>
    </recommendedName>
    <alternativeName>
        <fullName evidence="15 17">CDP-diacylglycerol--D-myo-inositol-3-phosphate 3-phosphatidyltransferase</fullName>
    </alternativeName>
</protein>
<evidence type="ECO:0000256" key="18">
    <source>
        <dbReference type="RuleBase" id="RU003750"/>
    </source>
</evidence>
<keyword evidence="8 17" id="KW-0812">Transmembrane</keyword>
<dbReference type="Gene3D" id="1.20.120.1760">
    <property type="match status" value="1"/>
</dbReference>
<feature type="binding site" evidence="17">
    <location>
        <position position="91"/>
    </location>
    <ligand>
        <name>Mg(2+)</name>
        <dbReference type="ChEBI" id="CHEBI:18420"/>
        <label>2</label>
    </ligand>
</feature>
<comment type="subunit">
    <text evidence="5 17">Homodimer.</text>
</comment>
<feature type="compositionally biased region" description="Pro residues" evidence="19">
    <location>
        <begin position="204"/>
        <end position="222"/>
    </location>
</feature>
<dbReference type="UniPathway" id="UPA00220"/>
<dbReference type="EC" id="2.7.8.-" evidence="17"/>
<dbReference type="GO" id="GO:0005886">
    <property type="term" value="C:plasma membrane"/>
    <property type="evidence" value="ECO:0007669"/>
    <property type="project" value="UniProtKB-SubCell"/>
</dbReference>
<dbReference type="InterPro" id="IPR048254">
    <property type="entry name" value="CDP_ALCOHOL_P_TRANSF_CS"/>
</dbReference>
<keyword evidence="6 17" id="KW-1003">Cell membrane</keyword>
<evidence type="ECO:0000256" key="14">
    <source>
        <dbReference type="ARBA" id="ARBA00024082"/>
    </source>
</evidence>
<dbReference type="NCBIfam" id="NF045883">
    <property type="entry name" value="PIPSynth"/>
    <property type="match status" value="1"/>
</dbReference>
<keyword evidence="21" id="KW-1185">Reference proteome</keyword>
<evidence type="ECO:0000256" key="16">
    <source>
        <dbReference type="ARBA" id="ARBA00048865"/>
    </source>
</evidence>
<evidence type="ECO:0000256" key="1">
    <source>
        <dbReference type="ARBA" id="ARBA00004651"/>
    </source>
</evidence>
<evidence type="ECO:0000256" key="2">
    <source>
        <dbReference type="ARBA" id="ARBA00004805"/>
    </source>
</evidence>
<comment type="subcellular location">
    <subcellularLocation>
        <location evidence="1 17">Cell membrane</location>
        <topology evidence="1 17">Multi-pass membrane protein</topology>
    </subcellularLocation>
</comment>
<evidence type="ECO:0000313" key="20">
    <source>
        <dbReference type="EMBL" id="SDM37537.1"/>
    </source>
</evidence>
<dbReference type="GO" id="GO:0000287">
    <property type="term" value="F:magnesium ion binding"/>
    <property type="evidence" value="ECO:0007669"/>
    <property type="project" value="UniProtKB-UniRule"/>
</dbReference>
<evidence type="ECO:0000256" key="13">
    <source>
        <dbReference type="ARBA" id="ARBA00023935"/>
    </source>
</evidence>
<keyword evidence="17" id="KW-0594">Phospholipid biosynthesis</keyword>
<dbReference type="Pfam" id="PF01066">
    <property type="entry name" value="CDP-OH_P_transf"/>
    <property type="match status" value="1"/>
</dbReference>
<comment type="catalytic activity">
    <reaction evidence="16 17">
        <text>a CDP-1,2-diacyl-sn-glycerol + 1D-myo-inositol 3-phosphate = a 1,2-diacyl-sn-glycero-3-phospho-(1D-myo-inositol-3-phosphate) + CMP + H(+)</text>
        <dbReference type="Rhea" id="RHEA:60504"/>
        <dbReference type="ChEBI" id="CHEBI:15378"/>
        <dbReference type="ChEBI" id="CHEBI:58088"/>
        <dbReference type="ChEBI" id="CHEBI:58332"/>
        <dbReference type="ChEBI" id="CHEBI:58401"/>
        <dbReference type="ChEBI" id="CHEBI:60377"/>
    </reaction>
</comment>
<keyword evidence="11 17" id="KW-1133">Transmembrane helix</keyword>
<dbReference type="EMBL" id="FNHE01000005">
    <property type="protein sequence ID" value="SDM37537.1"/>
    <property type="molecule type" value="Genomic_DNA"/>
</dbReference>
<evidence type="ECO:0000256" key="10">
    <source>
        <dbReference type="ARBA" id="ARBA00022842"/>
    </source>
</evidence>